<accession>A0A1A9KGM5</accession>
<protein>
    <recommendedName>
        <fullName evidence="4">Phage protein Gp138 N-terminal domain-containing protein</fullName>
    </recommendedName>
</protein>
<dbReference type="Proteomes" id="UP000077748">
    <property type="component" value="Chromosome"/>
</dbReference>
<organism evidence="2 3">
    <name type="scientific">Pseudomonas citronellolis</name>
    <dbReference type="NCBI Taxonomy" id="53408"/>
    <lineage>
        <taxon>Bacteria</taxon>
        <taxon>Pseudomonadati</taxon>
        <taxon>Pseudomonadota</taxon>
        <taxon>Gammaproteobacteria</taxon>
        <taxon>Pseudomonadales</taxon>
        <taxon>Pseudomonadaceae</taxon>
        <taxon>Pseudomonas</taxon>
    </lineage>
</organism>
<dbReference type="Gene3D" id="2.40.50.230">
    <property type="entry name" value="Gp5 N-terminal domain"/>
    <property type="match status" value="1"/>
</dbReference>
<evidence type="ECO:0000313" key="3">
    <source>
        <dbReference type="Proteomes" id="UP000077748"/>
    </source>
</evidence>
<gene>
    <name evidence="2" type="ORF">A9C11_22980</name>
</gene>
<evidence type="ECO:0008006" key="4">
    <source>
        <dbReference type="Google" id="ProtNLM"/>
    </source>
</evidence>
<dbReference type="EMBL" id="CP015878">
    <property type="protein sequence ID" value="ANI16654.1"/>
    <property type="molecule type" value="Genomic_DNA"/>
</dbReference>
<sequence length="216" mass="22282">MVAISLSWGTADKHGDVNALEAMIRAFFSGRWTARPVKVLTVTNAGGISPIGYVSLLPLVQQIDGEGDVTPHATIYNAPYMRVQGGANAVILDPKAGDIGIAVFCDRDISAVKSSKGEAPPGSSRQSDPADAVYLGSIIAAAPAQYVRFSESGIEMVSPTQVHIQAPTAVIDANTTINGNLEVNGGTVKNDGVSIDKTHRHTGVTTGSGTSGPPST</sequence>
<name>A0A1A9KGM5_9PSED</name>
<reference evidence="2 3" key="1">
    <citation type="submission" date="2016-05" db="EMBL/GenBank/DDBJ databases">
        <title>Genome Sequence of Pseudomonas citronellolis Strain SJTE-3, an Estrogens and Persistent Organic Pollutants degradation strain.</title>
        <authorList>
            <person name="Liang R."/>
        </authorList>
    </citation>
    <scope>NUCLEOTIDE SEQUENCE [LARGE SCALE GENOMIC DNA]</scope>
    <source>
        <strain evidence="2 3">SJTE-3</strain>
    </source>
</reference>
<feature type="compositionally biased region" description="Low complexity" evidence="1">
    <location>
        <begin position="203"/>
        <end position="216"/>
    </location>
</feature>
<dbReference type="InterPro" id="IPR037026">
    <property type="entry name" value="Vgr_OB-fold_dom_sf"/>
</dbReference>
<dbReference type="AlphaFoldDB" id="A0A1A9KGM5"/>
<dbReference type="RefSeq" id="WP_064583945.1">
    <property type="nucleotide sequence ID" value="NZ_CP015878.1"/>
</dbReference>
<evidence type="ECO:0000256" key="1">
    <source>
        <dbReference type="SAM" id="MobiDB-lite"/>
    </source>
</evidence>
<evidence type="ECO:0000313" key="2">
    <source>
        <dbReference type="EMBL" id="ANI16654.1"/>
    </source>
</evidence>
<feature type="region of interest" description="Disordered" evidence="1">
    <location>
        <begin position="193"/>
        <end position="216"/>
    </location>
</feature>
<proteinExistence type="predicted"/>